<dbReference type="Proteomes" id="UP000287910">
    <property type="component" value="Unassembled WGS sequence"/>
</dbReference>
<feature type="domain" description="Primase C-terminal 1" evidence="1">
    <location>
        <begin position="269"/>
        <end position="331"/>
    </location>
</feature>
<organism evidence="2 3">
    <name type="scientific">Lysinibacillus antri</name>
    <dbReference type="NCBI Taxonomy" id="2498145"/>
    <lineage>
        <taxon>Bacteria</taxon>
        <taxon>Bacillati</taxon>
        <taxon>Bacillota</taxon>
        <taxon>Bacilli</taxon>
        <taxon>Bacillales</taxon>
        <taxon>Bacillaceae</taxon>
        <taxon>Lysinibacillus</taxon>
    </lineage>
</organism>
<comment type="caution">
    <text evidence="2">The sequence shown here is derived from an EMBL/GenBank/DDBJ whole genome shotgun (WGS) entry which is preliminary data.</text>
</comment>
<protein>
    <submittedName>
        <fullName evidence="2">Replication initiation protein</fullName>
    </submittedName>
</protein>
<gene>
    <name evidence="2" type="ORF">EK386_18160</name>
</gene>
<proteinExistence type="predicted"/>
<keyword evidence="3" id="KW-1185">Reference proteome</keyword>
<sequence>MAIFTSTNLLQNVYNTILHEGLTTYKTKYSKATLPDRVEAEKADKRHKKGAIFVVRSKSDFTSTGVKGYIVTSKETLLEDAAGLSHFTPNVYRQFGYSDDKRTKIHGFEEKNLLQINTFVVDIDTKQHSVQEILLTCMDESIGAPTLIVESERGYQVYFVLSEPLFISNKQNFRGLTVAKRISDNLKKSLQSVSSDLFCNDFGFFRIPKKDNIVWQQLDQTYHMAHLIDWSCRQDDDLERPLFVVSSKFTTISVTQSEWFSKLIHAVDIKGEKGQLGRNNAMFTLALVCFSEGWEKERTFDFLDEYNSNLNYPLSLTEVETLLNSAYSGKYKGASKAYIEALLAAYVRGGSAIPVKFNYKGGWYKFKKERKDRERSHYEEWEQDIIAYISAQKSSFEMFLWRSQKEICEAIGIPQSTLNVVLKQSKRLLKTTKGKGRNAKTGWTTISLFLQYVLKKAVELSQRKGIYRIGLQEVVDEWIGEIEPIAGYDLLTLYLEKLDVVTPLTTKKTLIRDTG</sequence>
<reference evidence="2 3" key="1">
    <citation type="submission" date="2018-12" db="EMBL/GenBank/DDBJ databases">
        <title>Lysinibacillus antri sp. nov., isolated from a cave soil.</title>
        <authorList>
            <person name="Narsing Rao M.P."/>
            <person name="Zhang H."/>
            <person name="Dong Z.-Y."/>
            <person name="Niu X.-K."/>
            <person name="Zhang K."/>
            <person name="Fang B.-Z."/>
            <person name="Kang Y.-Q."/>
            <person name="Xiao M."/>
            <person name="Li W.-J."/>
        </authorList>
    </citation>
    <scope>NUCLEOTIDE SEQUENCE [LARGE SCALE GENOMIC DNA]</scope>
    <source>
        <strain evidence="2 3">SYSU K30002</strain>
    </source>
</reference>
<name>A0A432L7E6_9BACI</name>
<dbReference type="RefSeq" id="WP_126660596.1">
    <property type="nucleotide sequence ID" value="NZ_RYYR01000038.1"/>
</dbReference>
<dbReference type="EMBL" id="RYYR01000038">
    <property type="protein sequence ID" value="RUL47442.1"/>
    <property type="molecule type" value="Genomic_DNA"/>
</dbReference>
<dbReference type="AlphaFoldDB" id="A0A432L7E6"/>
<dbReference type="Pfam" id="PF08708">
    <property type="entry name" value="PriCT_1"/>
    <property type="match status" value="1"/>
</dbReference>
<accession>A0A432L7E6</accession>
<evidence type="ECO:0000313" key="2">
    <source>
        <dbReference type="EMBL" id="RUL47442.1"/>
    </source>
</evidence>
<evidence type="ECO:0000259" key="1">
    <source>
        <dbReference type="Pfam" id="PF08708"/>
    </source>
</evidence>
<dbReference type="InterPro" id="IPR014820">
    <property type="entry name" value="PriCT_1"/>
</dbReference>
<evidence type="ECO:0000313" key="3">
    <source>
        <dbReference type="Proteomes" id="UP000287910"/>
    </source>
</evidence>